<dbReference type="Gene3D" id="3.30.70.270">
    <property type="match status" value="1"/>
</dbReference>
<evidence type="ECO:0000256" key="2">
    <source>
        <dbReference type="ARBA" id="ARBA00034247"/>
    </source>
</evidence>
<dbReference type="InterPro" id="IPR050469">
    <property type="entry name" value="Diguanylate_Cyclase"/>
</dbReference>
<evidence type="ECO:0000256" key="1">
    <source>
        <dbReference type="ARBA" id="ARBA00012528"/>
    </source>
</evidence>
<comment type="catalytic activity">
    <reaction evidence="2">
        <text>2 GTP = 3',3'-c-di-GMP + 2 diphosphate</text>
        <dbReference type="Rhea" id="RHEA:24898"/>
        <dbReference type="ChEBI" id="CHEBI:33019"/>
        <dbReference type="ChEBI" id="CHEBI:37565"/>
        <dbReference type="ChEBI" id="CHEBI:58805"/>
        <dbReference type="EC" id="2.7.7.65"/>
    </reaction>
</comment>
<evidence type="ECO:0000256" key="3">
    <source>
        <dbReference type="SAM" id="MobiDB-lite"/>
    </source>
</evidence>
<dbReference type="PANTHER" id="PTHR45138:SF9">
    <property type="entry name" value="DIGUANYLATE CYCLASE DGCM-RELATED"/>
    <property type="match status" value="1"/>
</dbReference>
<comment type="caution">
    <text evidence="6">The sequence shown here is derived from an EMBL/GenBank/DDBJ whole genome shotgun (WGS) entry which is preliminary data.</text>
</comment>
<sequence length="445" mass="49845">MECMQRRDPPPEDGQASVDDSTAESGQRLLDAPAQRWLESVPGTVYVTGPNWWLGDLHFLSESIVELGQRPADDYRDQPALWLRQMATADRQQALDTLQRAETEGESRLRLVYTLERDGDVPCRIEDQITLTRDEQGGVLTLTGVLGVMPQEEAAPEQTCQAMLRHCGDLIIALDEELDCLGVLGNAVDTLGMQPDQLRARSLFSLMAPEDGARVQRTLLEQAGEARPVLLEVRLEHRDGSYRWFEIHFSPYADITSLAAMPGWVAVARNITERRHQSLNWDAYTATDELTSALNQSAFMGLLRHALAFGESSARLSMIVFDVDCLDDINRSWGRDGGDLVLTCIGELCRATLRERFSFGRLEDDTFAILLSGKSLQETARVAERLRERFAATRVEFHGHWLTFSVSLGVAERRVEETAEGFLARAGEGVREAKRHGRDRVHQAP</sequence>
<dbReference type="InterPro" id="IPR029787">
    <property type="entry name" value="Nucleotide_cyclase"/>
</dbReference>
<dbReference type="NCBIfam" id="TIGR00229">
    <property type="entry name" value="sensory_box"/>
    <property type="match status" value="1"/>
</dbReference>
<dbReference type="Pfam" id="PF00989">
    <property type="entry name" value="PAS"/>
    <property type="match status" value="1"/>
</dbReference>
<dbReference type="PROSITE" id="PS50113">
    <property type="entry name" value="PAC"/>
    <property type="match status" value="1"/>
</dbReference>
<dbReference type="InterPro" id="IPR000014">
    <property type="entry name" value="PAS"/>
</dbReference>
<dbReference type="CDD" id="cd00130">
    <property type="entry name" value="PAS"/>
    <property type="match status" value="1"/>
</dbReference>
<feature type="domain" description="GGDEF" evidence="5">
    <location>
        <begin position="314"/>
        <end position="445"/>
    </location>
</feature>
<dbReference type="PROSITE" id="PS50887">
    <property type="entry name" value="GGDEF"/>
    <property type="match status" value="1"/>
</dbReference>
<evidence type="ECO:0000259" key="4">
    <source>
        <dbReference type="PROSITE" id="PS50113"/>
    </source>
</evidence>
<reference evidence="7" key="1">
    <citation type="journal article" date="2019" name="Int. J. Syst. Evol. Microbiol.">
        <title>The Global Catalogue of Microorganisms (GCM) 10K type strain sequencing project: providing services to taxonomists for standard genome sequencing and annotation.</title>
        <authorList>
            <consortium name="The Broad Institute Genomics Platform"/>
            <consortium name="The Broad Institute Genome Sequencing Center for Infectious Disease"/>
            <person name="Wu L."/>
            <person name="Ma J."/>
        </authorList>
    </citation>
    <scope>NUCLEOTIDE SEQUENCE [LARGE SCALE GENOMIC DNA]</scope>
    <source>
        <strain evidence="7">KCTC 32998</strain>
    </source>
</reference>
<evidence type="ECO:0000259" key="5">
    <source>
        <dbReference type="PROSITE" id="PS50887"/>
    </source>
</evidence>
<dbReference type="SMART" id="SM00267">
    <property type="entry name" value="GGDEF"/>
    <property type="match status" value="1"/>
</dbReference>
<keyword evidence="7" id="KW-1185">Reference proteome</keyword>
<dbReference type="NCBIfam" id="TIGR00254">
    <property type="entry name" value="GGDEF"/>
    <property type="match status" value="1"/>
</dbReference>
<dbReference type="InterPro" id="IPR013767">
    <property type="entry name" value="PAS_fold"/>
</dbReference>
<feature type="domain" description="PAC" evidence="4">
    <location>
        <begin position="229"/>
        <end position="283"/>
    </location>
</feature>
<dbReference type="CDD" id="cd01949">
    <property type="entry name" value="GGDEF"/>
    <property type="match status" value="1"/>
</dbReference>
<feature type="compositionally biased region" description="Basic and acidic residues" evidence="3">
    <location>
        <begin position="1"/>
        <end position="10"/>
    </location>
</feature>
<dbReference type="Gene3D" id="3.30.450.20">
    <property type="entry name" value="PAS domain"/>
    <property type="match status" value="2"/>
</dbReference>
<accession>A0ABQ3DXR3</accession>
<feature type="region of interest" description="Disordered" evidence="3">
    <location>
        <begin position="1"/>
        <end position="26"/>
    </location>
</feature>
<proteinExistence type="predicted"/>
<protein>
    <recommendedName>
        <fullName evidence="1">diguanylate cyclase</fullName>
        <ecNumber evidence="1">2.7.7.65</ecNumber>
    </recommendedName>
</protein>
<dbReference type="EC" id="2.7.7.65" evidence="1"/>
<dbReference type="SUPFAM" id="SSF55073">
    <property type="entry name" value="Nucleotide cyclase"/>
    <property type="match status" value="1"/>
</dbReference>
<dbReference type="Proteomes" id="UP000646745">
    <property type="component" value="Unassembled WGS sequence"/>
</dbReference>
<dbReference type="EMBL" id="BMZI01000003">
    <property type="protein sequence ID" value="GHB15997.1"/>
    <property type="molecule type" value="Genomic_DNA"/>
</dbReference>
<dbReference type="SUPFAM" id="SSF55785">
    <property type="entry name" value="PYP-like sensor domain (PAS domain)"/>
    <property type="match status" value="1"/>
</dbReference>
<dbReference type="InterPro" id="IPR043128">
    <property type="entry name" value="Rev_trsase/Diguanyl_cyclase"/>
</dbReference>
<gene>
    <name evidence="6" type="ORF">GCM10009038_12960</name>
</gene>
<dbReference type="SMART" id="SM00091">
    <property type="entry name" value="PAS"/>
    <property type="match status" value="2"/>
</dbReference>
<dbReference type="SMART" id="SM00086">
    <property type="entry name" value="PAC"/>
    <property type="match status" value="2"/>
</dbReference>
<evidence type="ECO:0000313" key="6">
    <source>
        <dbReference type="EMBL" id="GHB15997.1"/>
    </source>
</evidence>
<organism evidence="6 7">
    <name type="scientific">Salinicola rhizosphaerae</name>
    <dbReference type="NCBI Taxonomy" id="1443141"/>
    <lineage>
        <taxon>Bacteria</taxon>
        <taxon>Pseudomonadati</taxon>
        <taxon>Pseudomonadota</taxon>
        <taxon>Gammaproteobacteria</taxon>
        <taxon>Oceanospirillales</taxon>
        <taxon>Halomonadaceae</taxon>
        <taxon>Salinicola</taxon>
    </lineage>
</organism>
<name>A0ABQ3DXR3_9GAMM</name>
<dbReference type="PANTHER" id="PTHR45138">
    <property type="entry name" value="REGULATORY COMPONENTS OF SENSORY TRANSDUCTION SYSTEM"/>
    <property type="match status" value="1"/>
</dbReference>
<dbReference type="InterPro" id="IPR035965">
    <property type="entry name" value="PAS-like_dom_sf"/>
</dbReference>
<dbReference type="Pfam" id="PF00990">
    <property type="entry name" value="GGDEF"/>
    <property type="match status" value="1"/>
</dbReference>
<dbReference type="InterPro" id="IPR000160">
    <property type="entry name" value="GGDEF_dom"/>
</dbReference>
<dbReference type="InterPro" id="IPR001610">
    <property type="entry name" value="PAC"/>
</dbReference>
<dbReference type="InterPro" id="IPR000700">
    <property type="entry name" value="PAS-assoc_C"/>
</dbReference>
<evidence type="ECO:0000313" key="7">
    <source>
        <dbReference type="Proteomes" id="UP000646745"/>
    </source>
</evidence>